<dbReference type="Proteomes" id="UP000324800">
    <property type="component" value="Unassembled WGS sequence"/>
</dbReference>
<sequence>MFRGISGAAQQTSQSDVSTTAPVLKGGEQRSWAIVEDAMRAAVEQRKQGPFFEEVYRRVYIFVLQRKGDVVYQ</sequence>
<evidence type="ECO:0000313" key="3">
    <source>
        <dbReference type="Proteomes" id="UP000324800"/>
    </source>
</evidence>
<dbReference type="AlphaFoldDB" id="A0A5J4X4Z7"/>
<feature type="compositionally biased region" description="Polar residues" evidence="1">
    <location>
        <begin position="8"/>
        <end position="21"/>
    </location>
</feature>
<proteinExistence type="predicted"/>
<comment type="caution">
    <text evidence="2">The sequence shown here is derived from an EMBL/GenBank/DDBJ whole genome shotgun (WGS) entry which is preliminary data.</text>
</comment>
<accession>A0A5J4X4Z7</accession>
<name>A0A5J4X4Z7_9EUKA</name>
<reference evidence="2 3" key="1">
    <citation type="submission" date="2019-03" db="EMBL/GenBank/DDBJ databases">
        <title>Single cell metagenomics reveals metabolic interactions within the superorganism composed of flagellate Streblomastix strix and complex community of Bacteroidetes bacteria on its surface.</title>
        <authorList>
            <person name="Treitli S.C."/>
            <person name="Kolisko M."/>
            <person name="Husnik F."/>
            <person name="Keeling P."/>
            <person name="Hampl V."/>
        </authorList>
    </citation>
    <scope>NUCLEOTIDE SEQUENCE [LARGE SCALE GENOMIC DNA]</scope>
    <source>
        <strain evidence="2">ST1C</strain>
    </source>
</reference>
<gene>
    <name evidence="2" type="ORF">EZS28_002222</name>
</gene>
<evidence type="ECO:0000256" key="1">
    <source>
        <dbReference type="SAM" id="MobiDB-lite"/>
    </source>
</evidence>
<feature type="region of interest" description="Disordered" evidence="1">
    <location>
        <begin position="1"/>
        <end position="23"/>
    </location>
</feature>
<dbReference type="EMBL" id="SNRW01000262">
    <property type="protein sequence ID" value="KAA6402260.1"/>
    <property type="molecule type" value="Genomic_DNA"/>
</dbReference>
<protein>
    <submittedName>
        <fullName evidence="2">Uncharacterized protein</fullName>
    </submittedName>
</protein>
<evidence type="ECO:0000313" key="2">
    <source>
        <dbReference type="EMBL" id="KAA6402260.1"/>
    </source>
</evidence>
<organism evidence="2 3">
    <name type="scientific">Streblomastix strix</name>
    <dbReference type="NCBI Taxonomy" id="222440"/>
    <lineage>
        <taxon>Eukaryota</taxon>
        <taxon>Metamonada</taxon>
        <taxon>Preaxostyla</taxon>
        <taxon>Oxymonadida</taxon>
        <taxon>Streblomastigidae</taxon>
        <taxon>Streblomastix</taxon>
    </lineage>
</organism>